<name>K6A5Z5_9BACT</name>
<comment type="caution">
    <text evidence="1">The sequence shown here is derived from an EMBL/GenBank/DDBJ whole genome shotgun (WGS) entry which is preliminary data.</text>
</comment>
<dbReference type="HOGENOM" id="CLU_3219695_0_0_10"/>
<proteinExistence type="predicted"/>
<dbReference type="PATRIC" id="fig|999419.3.peg.1394"/>
<protein>
    <submittedName>
        <fullName evidence="1">Uncharacterized protein</fullName>
    </submittedName>
</protein>
<dbReference type="EMBL" id="AGZP01000015">
    <property type="protein sequence ID" value="EKN11103.1"/>
    <property type="molecule type" value="Genomic_DNA"/>
</dbReference>
<dbReference type="AlphaFoldDB" id="K6A5Z5"/>
<organism evidence="1 2">
    <name type="scientific">Parabacteroides johnsonii CL02T12C29</name>
    <dbReference type="NCBI Taxonomy" id="999419"/>
    <lineage>
        <taxon>Bacteria</taxon>
        <taxon>Pseudomonadati</taxon>
        <taxon>Bacteroidota</taxon>
        <taxon>Bacteroidia</taxon>
        <taxon>Bacteroidales</taxon>
        <taxon>Tannerellaceae</taxon>
        <taxon>Parabacteroides</taxon>
    </lineage>
</organism>
<evidence type="ECO:0000313" key="1">
    <source>
        <dbReference type="EMBL" id="EKN11103.1"/>
    </source>
</evidence>
<gene>
    <name evidence="1" type="ORF">HMPREF1077_01361</name>
</gene>
<reference evidence="1 2" key="1">
    <citation type="submission" date="2012-02" db="EMBL/GenBank/DDBJ databases">
        <title>The Genome Sequence of Parabacteroides johnsonii CL02T12C29.</title>
        <authorList>
            <consortium name="The Broad Institute Genome Sequencing Platform"/>
            <person name="Earl A."/>
            <person name="Ward D."/>
            <person name="Feldgarden M."/>
            <person name="Gevers D."/>
            <person name="Zitomersky N.L."/>
            <person name="Coyne M.J."/>
            <person name="Comstock L.E."/>
            <person name="Young S.K."/>
            <person name="Zeng Q."/>
            <person name="Gargeya S."/>
            <person name="Fitzgerald M."/>
            <person name="Haas B."/>
            <person name="Abouelleil A."/>
            <person name="Alvarado L."/>
            <person name="Arachchi H.M."/>
            <person name="Berlin A."/>
            <person name="Chapman S.B."/>
            <person name="Gearin G."/>
            <person name="Goldberg J."/>
            <person name="Griggs A."/>
            <person name="Gujja S."/>
            <person name="Hansen M."/>
            <person name="Heiman D."/>
            <person name="Howarth C."/>
            <person name="Larimer J."/>
            <person name="Lui A."/>
            <person name="MacDonald P.J.P."/>
            <person name="McCowen C."/>
            <person name="Montmayeur A."/>
            <person name="Murphy C."/>
            <person name="Neiman D."/>
            <person name="Pearson M."/>
            <person name="Priest M."/>
            <person name="Roberts A."/>
            <person name="Saif S."/>
            <person name="Shea T."/>
            <person name="Sisk P."/>
            <person name="Stolte C."/>
            <person name="Sykes S."/>
            <person name="Wortman J."/>
            <person name="Nusbaum C."/>
            <person name="Birren B."/>
        </authorList>
    </citation>
    <scope>NUCLEOTIDE SEQUENCE [LARGE SCALE GENOMIC DNA]</scope>
    <source>
        <strain evidence="1 2">CL02T12C29</strain>
    </source>
</reference>
<accession>K6A5Z5</accession>
<dbReference type="Proteomes" id="UP000001218">
    <property type="component" value="Unassembled WGS sequence"/>
</dbReference>
<sequence length="44" mass="4900">MHSFTVQNPSVVFPEAMLVISQKDVGLFEIGYTLFVCSLYPFSG</sequence>
<evidence type="ECO:0000313" key="2">
    <source>
        <dbReference type="Proteomes" id="UP000001218"/>
    </source>
</evidence>